<proteinExistence type="predicted"/>
<evidence type="ECO:0000313" key="2">
    <source>
        <dbReference type="Proteomes" id="UP001218188"/>
    </source>
</evidence>
<dbReference type="EMBL" id="JARJCM010000146">
    <property type="protein sequence ID" value="KAJ7025941.1"/>
    <property type="molecule type" value="Genomic_DNA"/>
</dbReference>
<sequence length="141" mass="14952">MFNKYALFFFASIATSAVAVYPLRSLNFLSLTAGSLDKQDTVKNVVVPAIDAATAAVAANDIPTALTNIVTIASNLDPLLATIDFQDGDNSPEDSNIFVALRNLNATARRKVEAGAALFRSLSAKERKISHTLSPIANLAN</sequence>
<comment type="caution">
    <text evidence="1">The sequence shown here is derived from an EMBL/GenBank/DDBJ whole genome shotgun (WGS) entry which is preliminary data.</text>
</comment>
<evidence type="ECO:0000313" key="1">
    <source>
        <dbReference type="EMBL" id="KAJ7025941.1"/>
    </source>
</evidence>
<dbReference type="AlphaFoldDB" id="A0AAD6WWG8"/>
<accession>A0AAD6WWG8</accession>
<dbReference type="Proteomes" id="UP001218188">
    <property type="component" value="Unassembled WGS sequence"/>
</dbReference>
<keyword evidence="2" id="KW-1185">Reference proteome</keyword>
<name>A0AAD6WWG8_9AGAR</name>
<reference evidence="1" key="1">
    <citation type="submission" date="2023-03" db="EMBL/GenBank/DDBJ databases">
        <title>Massive genome expansion in bonnet fungi (Mycena s.s.) driven by repeated elements and novel gene families across ecological guilds.</title>
        <authorList>
            <consortium name="Lawrence Berkeley National Laboratory"/>
            <person name="Harder C.B."/>
            <person name="Miyauchi S."/>
            <person name="Viragh M."/>
            <person name="Kuo A."/>
            <person name="Thoen E."/>
            <person name="Andreopoulos B."/>
            <person name="Lu D."/>
            <person name="Skrede I."/>
            <person name="Drula E."/>
            <person name="Henrissat B."/>
            <person name="Morin E."/>
            <person name="Kohler A."/>
            <person name="Barry K."/>
            <person name="LaButti K."/>
            <person name="Morin E."/>
            <person name="Salamov A."/>
            <person name="Lipzen A."/>
            <person name="Mereny Z."/>
            <person name="Hegedus B."/>
            <person name="Baldrian P."/>
            <person name="Stursova M."/>
            <person name="Weitz H."/>
            <person name="Taylor A."/>
            <person name="Grigoriev I.V."/>
            <person name="Nagy L.G."/>
            <person name="Martin F."/>
            <person name="Kauserud H."/>
        </authorList>
    </citation>
    <scope>NUCLEOTIDE SEQUENCE</scope>
    <source>
        <strain evidence="1">CBHHK200</strain>
    </source>
</reference>
<gene>
    <name evidence="1" type="ORF">C8F04DRAFT_1238851</name>
</gene>
<organism evidence="1 2">
    <name type="scientific">Mycena alexandri</name>
    <dbReference type="NCBI Taxonomy" id="1745969"/>
    <lineage>
        <taxon>Eukaryota</taxon>
        <taxon>Fungi</taxon>
        <taxon>Dikarya</taxon>
        <taxon>Basidiomycota</taxon>
        <taxon>Agaricomycotina</taxon>
        <taxon>Agaricomycetes</taxon>
        <taxon>Agaricomycetidae</taxon>
        <taxon>Agaricales</taxon>
        <taxon>Marasmiineae</taxon>
        <taxon>Mycenaceae</taxon>
        <taxon>Mycena</taxon>
    </lineage>
</organism>
<protein>
    <submittedName>
        <fullName evidence="1">Uncharacterized protein</fullName>
    </submittedName>
</protein>